<evidence type="ECO:0000259" key="2">
    <source>
        <dbReference type="SMART" id="SM00198"/>
    </source>
</evidence>
<feature type="signal peptide" evidence="1">
    <location>
        <begin position="1"/>
        <end position="21"/>
    </location>
</feature>
<keyword evidence="4" id="KW-1185">Reference proteome</keyword>
<dbReference type="AlphaFoldDB" id="A0AAD4DMZ6"/>
<dbReference type="PROSITE" id="PS01010">
    <property type="entry name" value="CRISP_2"/>
    <property type="match status" value="1"/>
</dbReference>
<dbReference type="Pfam" id="PF00188">
    <property type="entry name" value="CAP"/>
    <property type="match status" value="1"/>
</dbReference>
<dbReference type="PANTHER" id="PTHR10334">
    <property type="entry name" value="CYSTEINE-RICH SECRETORY PROTEIN-RELATED"/>
    <property type="match status" value="1"/>
</dbReference>
<dbReference type="PROSITE" id="PS01009">
    <property type="entry name" value="CRISP_1"/>
    <property type="match status" value="1"/>
</dbReference>
<reference evidence="3" key="1">
    <citation type="journal article" date="2020" name="Fungal Divers.">
        <title>Resolving the Mortierellaceae phylogeny through synthesis of multi-gene phylogenetics and phylogenomics.</title>
        <authorList>
            <person name="Vandepol N."/>
            <person name="Liber J."/>
            <person name="Desiro A."/>
            <person name="Na H."/>
            <person name="Kennedy M."/>
            <person name="Barry K."/>
            <person name="Grigoriev I.V."/>
            <person name="Miller A.N."/>
            <person name="O'Donnell K."/>
            <person name="Stajich J.E."/>
            <person name="Bonito G."/>
        </authorList>
    </citation>
    <scope>NUCLEOTIDE SEQUENCE</scope>
    <source>
        <strain evidence="3">NRRL 28262</strain>
    </source>
</reference>
<dbReference type="EMBL" id="JAAAIL010000045">
    <property type="protein sequence ID" value="KAG0280830.1"/>
    <property type="molecule type" value="Genomic_DNA"/>
</dbReference>
<evidence type="ECO:0000256" key="1">
    <source>
        <dbReference type="SAM" id="SignalP"/>
    </source>
</evidence>
<accession>A0AAD4DMZ6</accession>
<evidence type="ECO:0000313" key="4">
    <source>
        <dbReference type="Proteomes" id="UP001194580"/>
    </source>
</evidence>
<organism evidence="3 4">
    <name type="scientific">Linnemannia exigua</name>
    <dbReference type="NCBI Taxonomy" id="604196"/>
    <lineage>
        <taxon>Eukaryota</taxon>
        <taxon>Fungi</taxon>
        <taxon>Fungi incertae sedis</taxon>
        <taxon>Mucoromycota</taxon>
        <taxon>Mortierellomycotina</taxon>
        <taxon>Mortierellomycetes</taxon>
        <taxon>Mortierellales</taxon>
        <taxon>Mortierellaceae</taxon>
        <taxon>Linnemannia</taxon>
    </lineage>
</organism>
<protein>
    <recommendedName>
        <fullName evidence="2">SCP domain-containing protein</fullName>
    </recommendedName>
</protein>
<evidence type="ECO:0000313" key="3">
    <source>
        <dbReference type="EMBL" id="KAG0280830.1"/>
    </source>
</evidence>
<dbReference type="InterPro" id="IPR001283">
    <property type="entry name" value="CRISP-related"/>
</dbReference>
<name>A0AAD4DMZ6_9FUNG</name>
<dbReference type="FunFam" id="3.40.33.10:FF:000010">
    <property type="entry name" value="Predicted protein"/>
    <property type="match status" value="1"/>
</dbReference>
<feature type="domain" description="SCP" evidence="2">
    <location>
        <begin position="69"/>
        <end position="193"/>
    </location>
</feature>
<dbReference type="InterPro" id="IPR018244">
    <property type="entry name" value="Allrgn_V5/Tpx1_CS"/>
</dbReference>
<sequence>MVKFTSLFVATVALLAASASAQVSTPPIEFDALALSFEEPEGNYTISDDVDSVHLERRGVKAKGVLSAAEQKSILDTHNKYRARHGAKPLKWNANAAKFGDNWIQQCQFKHSGGKYGENLAAGYKNFKTGIDAWYNEVSKYNYKNPGFSMATGHFTQVVWKGTKSVGCAKKFCPGSNWTIYICNYDPPGNYQGQYEKNVLPRKK</sequence>
<dbReference type="GO" id="GO:0005576">
    <property type="term" value="C:extracellular region"/>
    <property type="evidence" value="ECO:0007669"/>
    <property type="project" value="InterPro"/>
</dbReference>
<keyword evidence="1" id="KW-0732">Signal</keyword>
<dbReference type="Proteomes" id="UP001194580">
    <property type="component" value="Unassembled WGS sequence"/>
</dbReference>
<gene>
    <name evidence="3" type="ORF">BGZ95_008502</name>
</gene>
<feature type="chain" id="PRO_5041899968" description="SCP domain-containing protein" evidence="1">
    <location>
        <begin position="22"/>
        <end position="204"/>
    </location>
</feature>
<dbReference type="InterPro" id="IPR035940">
    <property type="entry name" value="CAP_sf"/>
</dbReference>
<dbReference type="PRINTS" id="PR00837">
    <property type="entry name" value="V5TPXLIKE"/>
</dbReference>
<comment type="caution">
    <text evidence="3">The sequence shown here is derived from an EMBL/GenBank/DDBJ whole genome shotgun (WGS) entry which is preliminary data.</text>
</comment>
<dbReference type="SUPFAM" id="SSF55797">
    <property type="entry name" value="PR-1-like"/>
    <property type="match status" value="1"/>
</dbReference>
<dbReference type="InterPro" id="IPR014044">
    <property type="entry name" value="CAP_dom"/>
</dbReference>
<dbReference type="Gene3D" id="3.40.33.10">
    <property type="entry name" value="CAP"/>
    <property type="match status" value="1"/>
</dbReference>
<dbReference type="SMART" id="SM00198">
    <property type="entry name" value="SCP"/>
    <property type="match status" value="1"/>
</dbReference>
<proteinExistence type="predicted"/>